<sequence>MKRGIDVLEGLSTPSEHQEGEPDMEGDAQWEPRRNPAGEPSQRPQEGSALRTDGEDKEGRERSLSGCREAGAETDVGEDKEVWFEDWWMPPVKVLELDNSGGLWLTQ</sequence>
<protein>
    <submittedName>
        <fullName evidence="2">Uncharacterized protein</fullName>
    </submittedName>
</protein>
<name>A0AAV7UPW4_PLEWA</name>
<evidence type="ECO:0000256" key="1">
    <source>
        <dbReference type="SAM" id="MobiDB-lite"/>
    </source>
</evidence>
<dbReference type="EMBL" id="JANPWB010000004">
    <property type="protein sequence ID" value="KAJ1191095.1"/>
    <property type="molecule type" value="Genomic_DNA"/>
</dbReference>
<keyword evidence="3" id="KW-1185">Reference proteome</keyword>
<feature type="region of interest" description="Disordered" evidence="1">
    <location>
        <begin position="1"/>
        <end position="80"/>
    </location>
</feature>
<organism evidence="2 3">
    <name type="scientific">Pleurodeles waltl</name>
    <name type="common">Iberian ribbed newt</name>
    <dbReference type="NCBI Taxonomy" id="8319"/>
    <lineage>
        <taxon>Eukaryota</taxon>
        <taxon>Metazoa</taxon>
        <taxon>Chordata</taxon>
        <taxon>Craniata</taxon>
        <taxon>Vertebrata</taxon>
        <taxon>Euteleostomi</taxon>
        <taxon>Amphibia</taxon>
        <taxon>Batrachia</taxon>
        <taxon>Caudata</taxon>
        <taxon>Salamandroidea</taxon>
        <taxon>Salamandridae</taxon>
        <taxon>Pleurodelinae</taxon>
        <taxon>Pleurodeles</taxon>
    </lineage>
</organism>
<gene>
    <name evidence="2" type="ORF">NDU88_000411</name>
</gene>
<dbReference type="Proteomes" id="UP001066276">
    <property type="component" value="Chromosome 2_2"/>
</dbReference>
<feature type="compositionally biased region" description="Basic and acidic residues" evidence="1">
    <location>
        <begin position="52"/>
        <end position="63"/>
    </location>
</feature>
<proteinExistence type="predicted"/>
<accession>A0AAV7UPW4</accession>
<dbReference type="AlphaFoldDB" id="A0AAV7UPW4"/>
<reference evidence="2" key="1">
    <citation type="journal article" date="2022" name="bioRxiv">
        <title>Sequencing and chromosome-scale assembly of the giantPleurodeles waltlgenome.</title>
        <authorList>
            <person name="Brown T."/>
            <person name="Elewa A."/>
            <person name="Iarovenko S."/>
            <person name="Subramanian E."/>
            <person name="Araus A.J."/>
            <person name="Petzold A."/>
            <person name="Susuki M."/>
            <person name="Suzuki K.-i.T."/>
            <person name="Hayashi T."/>
            <person name="Toyoda A."/>
            <person name="Oliveira C."/>
            <person name="Osipova E."/>
            <person name="Leigh N.D."/>
            <person name="Simon A."/>
            <person name="Yun M.H."/>
        </authorList>
    </citation>
    <scope>NUCLEOTIDE SEQUENCE</scope>
    <source>
        <strain evidence="2">20211129_DDA</strain>
        <tissue evidence="2">Liver</tissue>
    </source>
</reference>
<comment type="caution">
    <text evidence="2">The sequence shown here is derived from an EMBL/GenBank/DDBJ whole genome shotgun (WGS) entry which is preliminary data.</text>
</comment>
<evidence type="ECO:0000313" key="3">
    <source>
        <dbReference type="Proteomes" id="UP001066276"/>
    </source>
</evidence>
<evidence type="ECO:0000313" key="2">
    <source>
        <dbReference type="EMBL" id="KAJ1191095.1"/>
    </source>
</evidence>